<feature type="compositionally biased region" description="Acidic residues" evidence="1">
    <location>
        <begin position="86"/>
        <end position="95"/>
    </location>
</feature>
<organism evidence="4">
    <name type="scientific">Drosophila rhopaloa</name>
    <name type="common">Fruit fly</name>
    <dbReference type="NCBI Taxonomy" id="1041015"/>
    <lineage>
        <taxon>Eukaryota</taxon>
        <taxon>Metazoa</taxon>
        <taxon>Ecdysozoa</taxon>
        <taxon>Arthropoda</taxon>
        <taxon>Hexapoda</taxon>
        <taxon>Insecta</taxon>
        <taxon>Pterygota</taxon>
        <taxon>Neoptera</taxon>
        <taxon>Endopterygota</taxon>
        <taxon>Diptera</taxon>
        <taxon>Brachycera</taxon>
        <taxon>Muscomorpha</taxon>
        <taxon>Ephydroidea</taxon>
        <taxon>Drosophilidae</taxon>
        <taxon>Drosophila</taxon>
        <taxon>Sophophora</taxon>
    </lineage>
</organism>
<evidence type="ECO:0000256" key="1">
    <source>
        <dbReference type="SAM" id="MobiDB-lite"/>
    </source>
</evidence>
<evidence type="ECO:0000313" key="2">
    <source>
        <dbReference type="EnsemblMetazoa" id="XP_016970211.1"/>
    </source>
</evidence>
<reference evidence="3" key="1">
    <citation type="journal article" date="2021" name="Elife">
        <title>Highly contiguous assemblies of 101 drosophilid genomes.</title>
        <authorList>
            <person name="Kim B.Y."/>
            <person name="Wang J.R."/>
            <person name="Miller D.E."/>
            <person name="Barmina O."/>
            <person name="Delaney E."/>
            <person name="Thompson A."/>
            <person name="Comeault A.A."/>
            <person name="Peede D."/>
            <person name="D'Agostino E.R."/>
            <person name="Pelaez J."/>
            <person name="Aguilar J.M."/>
            <person name="Haji D."/>
            <person name="Matsunaga T."/>
            <person name="Armstrong E.E."/>
            <person name="Zych M."/>
            <person name="Ogawa Y."/>
            <person name="Stamenkovic-Radak M."/>
            <person name="Jelic M."/>
            <person name="Veselinovic M.S."/>
            <person name="Tanaskovic M."/>
            <person name="Eric P."/>
            <person name="Gao J.J."/>
            <person name="Katoh T.K."/>
            <person name="Toda M.J."/>
            <person name="Watabe H."/>
            <person name="Watada M."/>
            <person name="Davis J.S."/>
            <person name="Moyle L.C."/>
            <person name="Manoli G."/>
            <person name="Bertolini E."/>
            <person name="Kostal V."/>
            <person name="Hawley R.S."/>
            <person name="Takahashi A."/>
            <person name="Jones C.D."/>
            <person name="Price D.K."/>
            <person name="Whiteman N."/>
            <person name="Kopp A."/>
            <person name="Matute D.R."/>
            <person name="Petrov D.A."/>
        </authorList>
    </citation>
    <scope>NUCLEOTIDE SEQUENCE [LARGE SCALE GENOMIC DNA]</scope>
</reference>
<accession>A0A6P4E9X2</accession>
<dbReference type="Proteomes" id="UP001652680">
    <property type="component" value="Unassembled WGS sequence"/>
</dbReference>
<dbReference type="GeneID" id="108038027"/>
<dbReference type="EnsemblMetazoa" id="XM_017114722.2">
    <property type="protein sequence ID" value="XP_016970211.1"/>
    <property type="gene ID" value="LOC108038027"/>
</dbReference>
<sequence>MNSSKALVSSRMAAFGFSNLVKCRGMKQFRLDDKYYRPGSGQGRVYRRTWAEQEVEGPEERLDDTKYNPGLWKEREYQATWREPMAVEEEPQEEVSETRYREEQAPVPVPRRSFDPSRRLQRIAIPASKFISQFISTQKKNRMRNLEIAADRMACEGYQLA</sequence>
<proteinExistence type="predicted"/>
<evidence type="ECO:0000313" key="4">
    <source>
        <dbReference type="RefSeq" id="XP_016970211.1"/>
    </source>
</evidence>
<reference evidence="4" key="2">
    <citation type="submission" date="2025-04" db="UniProtKB">
        <authorList>
            <consortium name="RefSeq"/>
        </authorList>
    </citation>
    <scope>IDENTIFICATION</scope>
</reference>
<evidence type="ECO:0000313" key="3">
    <source>
        <dbReference type="Proteomes" id="UP001652680"/>
    </source>
</evidence>
<dbReference type="AlphaFoldDB" id="A0A6P4E9X2"/>
<name>A0A6P4E9X2_DRORH</name>
<protein>
    <submittedName>
        <fullName evidence="4">Uncharacterized protein LOC108038027</fullName>
    </submittedName>
</protein>
<feature type="region of interest" description="Disordered" evidence="1">
    <location>
        <begin position="83"/>
        <end position="113"/>
    </location>
</feature>
<reference evidence="2" key="3">
    <citation type="submission" date="2025-05" db="UniProtKB">
        <authorList>
            <consortium name="EnsemblMetazoa"/>
        </authorList>
    </citation>
    <scope>IDENTIFICATION</scope>
</reference>
<dbReference type="OrthoDB" id="7863959at2759"/>
<keyword evidence="3" id="KW-1185">Reference proteome</keyword>
<gene>
    <name evidence="4" type="primary">LOC108038027</name>
    <name evidence="2" type="synonym">108038027</name>
</gene>
<dbReference type="RefSeq" id="XP_016970211.1">
    <property type="nucleotide sequence ID" value="XM_017114722.1"/>
</dbReference>